<feature type="transmembrane region" description="Helical" evidence="1">
    <location>
        <begin position="178"/>
        <end position="204"/>
    </location>
</feature>
<dbReference type="CDD" id="cd00130">
    <property type="entry name" value="PAS"/>
    <property type="match status" value="1"/>
</dbReference>
<dbReference type="PROSITE" id="PS50887">
    <property type="entry name" value="GGDEF"/>
    <property type="match status" value="1"/>
</dbReference>
<gene>
    <name evidence="5" type="ORF">D3272_09650</name>
</gene>
<dbReference type="GO" id="GO:0016020">
    <property type="term" value="C:membrane"/>
    <property type="evidence" value="ECO:0007669"/>
    <property type="project" value="UniProtKB-UniRule"/>
</dbReference>
<dbReference type="EMBL" id="QYBC01000007">
    <property type="protein sequence ID" value="RYB05213.1"/>
    <property type="molecule type" value="Genomic_DNA"/>
</dbReference>
<dbReference type="InterPro" id="IPR029787">
    <property type="entry name" value="Nucleotide_cyclase"/>
</dbReference>
<dbReference type="SMART" id="SM00267">
    <property type="entry name" value="GGDEF"/>
    <property type="match status" value="1"/>
</dbReference>
<feature type="transmembrane region" description="Helical" evidence="1">
    <location>
        <begin position="48"/>
        <end position="73"/>
    </location>
</feature>
<evidence type="ECO:0000259" key="4">
    <source>
        <dbReference type="PROSITE" id="PS50924"/>
    </source>
</evidence>
<feature type="transmembrane region" description="Helical" evidence="1">
    <location>
        <begin position="216"/>
        <end position="238"/>
    </location>
</feature>
<dbReference type="InterPro" id="IPR000160">
    <property type="entry name" value="GGDEF_dom"/>
</dbReference>
<feature type="domain" description="GGDEF" evidence="3">
    <location>
        <begin position="401"/>
        <end position="534"/>
    </location>
</feature>
<keyword evidence="1" id="KW-1133">Transmembrane helix</keyword>
<feature type="transmembrane region" description="Helical" evidence="1">
    <location>
        <begin position="16"/>
        <end position="36"/>
    </location>
</feature>
<dbReference type="Gene3D" id="3.30.450.20">
    <property type="entry name" value="PAS domain"/>
    <property type="match status" value="1"/>
</dbReference>
<dbReference type="NCBIfam" id="TIGR00229">
    <property type="entry name" value="sensory_box"/>
    <property type="match status" value="1"/>
</dbReference>
<evidence type="ECO:0000313" key="5">
    <source>
        <dbReference type="EMBL" id="RYB05213.1"/>
    </source>
</evidence>
<reference evidence="5 6" key="2">
    <citation type="submission" date="2019-02" db="EMBL/GenBank/DDBJ databases">
        <title>'Lichenibacterium ramalinii' gen. nov. sp. nov., 'Lichenibacterium minor' gen. nov. sp. nov.</title>
        <authorList>
            <person name="Pankratov T."/>
        </authorList>
    </citation>
    <scope>NUCLEOTIDE SEQUENCE [LARGE SCALE GENOMIC DNA]</scope>
    <source>
        <strain evidence="5 6">RmlP001</strain>
    </source>
</reference>
<dbReference type="NCBIfam" id="TIGR00254">
    <property type="entry name" value="GGDEF"/>
    <property type="match status" value="1"/>
</dbReference>
<evidence type="ECO:0000259" key="3">
    <source>
        <dbReference type="PROSITE" id="PS50887"/>
    </source>
</evidence>
<dbReference type="Gene3D" id="3.30.70.270">
    <property type="match status" value="1"/>
</dbReference>
<dbReference type="CDD" id="cd01948">
    <property type="entry name" value="EAL"/>
    <property type="match status" value="1"/>
</dbReference>
<proteinExistence type="predicted"/>
<dbReference type="OrthoDB" id="9814202at2"/>
<dbReference type="Pfam" id="PF03707">
    <property type="entry name" value="MHYT"/>
    <property type="match status" value="2"/>
</dbReference>
<dbReference type="CDD" id="cd01949">
    <property type="entry name" value="GGDEF"/>
    <property type="match status" value="1"/>
</dbReference>
<protein>
    <submittedName>
        <fullName evidence="5">EAL domain-containing protein</fullName>
    </submittedName>
</protein>
<dbReference type="InterPro" id="IPR043128">
    <property type="entry name" value="Rev_trsase/Diguanyl_cyclase"/>
</dbReference>
<dbReference type="Pfam" id="PF00990">
    <property type="entry name" value="GGDEF"/>
    <property type="match status" value="1"/>
</dbReference>
<dbReference type="SUPFAM" id="SSF55073">
    <property type="entry name" value="Nucleotide cyclase"/>
    <property type="match status" value="1"/>
</dbReference>
<keyword evidence="1" id="KW-0472">Membrane</keyword>
<evidence type="ECO:0000259" key="2">
    <source>
        <dbReference type="PROSITE" id="PS50883"/>
    </source>
</evidence>
<dbReference type="InterPro" id="IPR013656">
    <property type="entry name" value="PAS_4"/>
</dbReference>
<comment type="caution">
    <text evidence="5">The sequence shown here is derived from an EMBL/GenBank/DDBJ whole genome shotgun (WGS) entry which is preliminary data.</text>
</comment>
<reference evidence="5 6" key="1">
    <citation type="submission" date="2018-09" db="EMBL/GenBank/DDBJ databases">
        <authorList>
            <person name="Grouzdev D.S."/>
            <person name="Krutkina M.S."/>
        </authorList>
    </citation>
    <scope>NUCLEOTIDE SEQUENCE [LARGE SCALE GENOMIC DNA]</scope>
    <source>
        <strain evidence="5 6">RmlP001</strain>
    </source>
</reference>
<dbReference type="Gene3D" id="3.20.20.450">
    <property type="entry name" value="EAL domain"/>
    <property type="match status" value="1"/>
</dbReference>
<dbReference type="InterPro" id="IPR001633">
    <property type="entry name" value="EAL_dom"/>
</dbReference>
<organism evidence="5 6">
    <name type="scientific">Lichenibacterium ramalinae</name>
    <dbReference type="NCBI Taxonomy" id="2316527"/>
    <lineage>
        <taxon>Bacteria</taxon>
        <taxon>Pseudomonadati</taxon>
        <taxon>Pseudomonadota</taxon>
        <taxon>Alphaproteobacteria</taxon>
        <taxon>Hyphomicrobiales</taxon>
        <taxon>Lichenihabitantaceae</taxon>
        <taxon>Lichenibacterium</taxon>
    </lineage>
</organism>
<dbReference type="SUPFAM" id="SSF55785">
    <property type="entry name" value="PYP-like sensor domain (PAS domain)"/>
    <property type="match status" value="1"/>
</dbReference>
<dbReference type="SMART" id="SM00052">
    <property type="entry name" value="EAL"/>
    <property type="match status" value="1"/>
</dbReference>
<accession>A0A4Q2RH37</accession>
<dbReference type="Pfam" id="PF08448">
    <property type="entry name" value="PAS_4"/>
    <property type="match status" value="1"/>
</dbReference>
<keyword evidence="6" id="KW-1185">Reference proteome</keyword>
<dbReference type="InterPro" id="IPR005330">
    <property type="entry name" value="MHYT_dom"/>
</dbReference>
<feature type="transmembrane region" description="Helical" evidence="1">
    <location>
        <begin position="85"/>
        <end position="103"/>
    </location>
</feature>
<feature type="domain" description="MHYT" evidence="4">
    <location>
        <begin position="12"/>
        <end position="200"/>
    </location>
</feature>
<dbReference type="InterPro" id="IPR035919">
    <property type="entry name" value="EAL_sf"/>
</dbReference>
<dbReference type="PANTHER" id="PTHR44757">
    <property type="entry name" value="DIGUANYLATE CYCLASE DGCP"/>
    <property type="match status" value="1"/>
</dbReference>
<dbReference type="Proteomes" id="UP000289411">
    <property type="component" value="Unassembled WGS sequence"/>
</dbReference>
<evidence type="ECO:0000256" key="1">
    <source>
        <dbReference type="PROSITE-ProRule" id="PRU00244"/>
    </source>
</evidence>
<dbReference type="InterPro" id="IPR000014">
    <property type="entry name" value="PAS"/>
</dbReference>
<dbReference type="SUPFAM" id="SSF141868">
    <property type="entry name" value="EAL domain-like"/>
    <property type="match status" value="1"/>
</dbReference>
<dbReference type="AlphaFoldDB" id="A0A4Q2RH37"/>
<dbReference type="RefSeq" id="WP_129218963.1">
    <property type="nucleotide sequence ID" value="NZ_QYBC01000007.1"/>
</dbReference>
<feature type="domain" description="EAL" evidence="2">
    <location>
        <begin position="543"/>
        <end position="793"/>
    </location>
</feature>
<dbReference type="PROSITE" id="PS50924">
    <property type="entry name" value="MHYT"/>
    <property type="match status" value="1"/>
</dbReference>
<dbReference type="InterPro" id="IPR035965">
    <property type="entry name" value="PAS-like_dom_sf"/>
</dbReference>
<evidence type="ECO:0000313" key="6">
    <source>
        <dbReference type="Proteomes" id="UP000289411"/>
    </source>
</evidence>
<sequence>MLKVLGCVAYKHDLRLVAVAAVICVLGCLTTTMLMARAGEGVRHGDRVWLALAAAVFGSSVWSLHFVAMLAFMPGHEMAYDLGPTALSIVVAISGAMLALFAWKAPAAHPSRVAVAGVLLGLAITGMHYVGVAAMSFSGFLLFDHGYVVASVIVSVASSTVALARATDLRTAHRRFEVGGWLTLAVCGLHFTGMTAITVAPGVAETTAGAVLGTTGLAIAVGGVSVAILVASLAAVMVEQHLSQRALQDLGRMRLMSNLAQEVLFIHRDGVVLEVNSAGERLFKAAAVDIIGRPLLSLFAKDSAPALLRRERCPPVDRRPEEIDFQAMDGTHVAVELSCQPIDYLGKPATVVALRDLTERKRDEARIRHLARHDALTNLPNRFNLQERLDIALDVASQQGTSIAVVYIDLDRFKPINDLHGHAVGDALLVQASKRILAEIRSTDTLARIGGDEFVMVLTSQPQPEKASAISTRIIEALRRPFQVEGQRIEIGASVGISLYPQDGIDADALMRAADAAMYRVKQEGRGALLFYEAAMNAQLQARLLLGQELSGAAERGEFVLHYQPIVNGATGEVETFEALIRWVHPTRGMVPPIEFIPMAEETGLIDGIGQWVIETACREAADWTHPWRVSVNVSPRQFRQTDVCAVIGDALRANRLDPARLVVEVTEGVLIDDADKAVSTLNRLREMGLRIALDDFGTGYSSLSYLQLFKFDKFKIDKSFVSKVGQSEDALTIVRTIINLGHNLGLHVTAEGVETTSQLDVLLSLGCDQIQGYLVARPAPIDAFTGFDRLRTKALFGRERPRLSA</sequence>
<feature type="transmembrane region" description="Helical" evidence="1">
    <location>
        <begin position="147"/>
        <end position="166"/>
    </location>
</feature>
<dbReference type="PROSITE" id="PS50883">
    <property type="entry name" value="EAL"/>
    <property type="match status" value="1"/>
</dbReference>
<dbReference type="PANTHER" id="PTHR44757:SF2">
    <property type="entry name" value="BIOFILM ARCHITECTURE MAINTENANCE PROTEIN MBAA"/>
    <property type="match status" value="1"/>
</dbReference>
<name>A0A4Q2RH37_9HYPH</name>
<dbReference type="InterPro" id="IPR052155">
    <property type="entry name" value="Biofilm_reg_signaling"/>
</dbReference>
<dbReference type="Pfam" id="PF00563">
    <property type="entry name" value="EAL"/>
    <property type="match status" value="1"/>
</dbReference>
<feature type="transmembrane region" description="Helical" evidence="1">
    <location>
        <begin position="115"/>
        <end position="141"/>
    </location>
</feature>
<keyword evidence="1" id="KW-0812">Transmembrane</keyword>